<dbReference type="AlphaFoldDB" id="A0AAV4W4H5"/>
<reference evidence="1 2" key="1">
    <citation type="submission" date="2021-06" db="EMBL/GenBank/DDBJ databases">
        <title>Caerostris darwini draft genome.</title>
        <authorList>
            <person name="Kono N."/>
            <person name="Arakawa K."/>
        </authorList>
    </citation>
    <scope>NUCLEOTIDE SEQUENCE [LARGE SCALE GENOMIC DNA]</scope>
</reference>
<accession>A0AAV4W4H5</accession>
<dbReference type="Proteomes" id="UP001054837">
    <property type="component" value="Unassembled WGS sequence"/>
</dbReference>
<organism evidence="1 2">
    <name type="scientific">Caerostris darwini</name>
    <dbReference type="NCBI Taxonomy" id="1538125"/>
    <lineage>
        <taxon>Eukaryota</taxon>
        <taxon>Metazoa</taxon>
        <taxon>Ecdysozoa</taxon>
        <taxon>Arthropoda</taxon>
        <taxon>Chelicerata</taxon>
        <taxon>Arachnida</taxon>
        <taxon>Araneae</taxon>
        <taxon>Araneomorphae</taxon>
        <taxon>Entelegynae</taxon>
        <taxon>Araneoidea</taxon>
        <taxon>Araneidae</taxon>
        <taxon>Caerostris</taxon>
    </lineage>
</organism>
<keyword evidence="2" id="KW-1185">Reference proteome</keyword>
<protein>
    <submittedName>
        <fullName evidence="1">Uncharacterized protein</fullName>
    </submittedName>
</protein>
<evidence type="ECO:0000313" key="1">
    <source>
        <dbReference type="EMBL" id="GIY76846.1"/>
    </source>
</evidence>
<sequence length="247" mass="28013">MTVLNAKLGISLTSCFGRRTAPFKYHRVNEMFCLLKRNSRSRRPDVFEKGCSYYSKKRFANPLKNVWFQTNGPMSERFPRITDLPADLPTSAPLGVLNEEETVWSTSEIGSRDLTAYRIDEPPSPYLKLIPIEKTYDGLLIGGRSDILHSKGREGGEPLKRGTYRRGLHVTWRLLPAHSSNLAQRLSMSASPLSRCTESSVDVWLPRKKNNSLFPKRAAETARDQDSSVFEPHEKIVNMAQIKSEIS</sequence>
<evidence type="ECO:0000313" key="2">
    <source>
        <dbReference type="Proteomes" id="UP001054837"/>
    </source>
</evidence>
<proteinExistence type="predicted"/>
<comment type="caution">
    <text evidence="1">The sequence shown here is derived from an EMBL/GenBank/DDBJ whole genome shotgun (WGS) entry which is preliminary data.</text>
</comment>
<dbReference type="EMBL" id="BPLQ01014054">
    <property type="protein sequence ID" value="GIY76846.1"/>
    <property type="molecule type" value="Genomic_DNA"/>
</dbReference>
<gene>
    <name evidence="1" type="ORF">CDAR_387681</name>
</gene>
<name>A0AAV4W4H5_9ARAC</name>